<keyword evidence="9" id="KW-1185">Reference proteome</keyword>
<dbReference type="InterPro" id="IPR014105">
    <property type="entry name" value="Carotenoid/retinoid_OxRdtase"/>
</dbReference>
<keyword evidence="3 5" id="KW-0125">Carotenoid biosynthesis</keyword>
<accession>A0A1I4PQB5</accession>
<dbReference type="Gene3D" id="3.50.50.60">
    <property type="entry name" value="FAD/NAD(P)-binding domain"/>
    <property type="match status" value="2"/>
</dbReference>
<evidence type="ECO:0000256" key="3">
    <source>
        <dbReference type="ARBA" id="ARBA00022746"/>
    </source>
</evidence>
<comment type="similarity">
    <text evidence="2 5">Belongs to the carotenoid/retinoid oxidoreductase family.</text>
</comment>
<evidence type="ECO:0000313" key="9">
    <source>
        <dbReference type="Proteomes" id="UP000199556"/>
    </source>
</evidence>
<evidence type="ECO:0000256" key="6">
    <source>
        <dbReference type="SAM" id="SignalP"/>
    </source>
</evidence>
<evidence type="ECO:0000256" key="1">
    <source>
        <dbReference type="ARBA" id="ARBA00004829"/>
    </source>
</evidence>
<evidence type="ECO:0000256" key="2">
    <source>
        <dbReference type="ARBA" id="ARBA00006046"/>
    </source>
</evidence>
<comment type="pathway">
    <text evidence="1 5">Carotenoid biosynthesis.</text>
</comment>
<proteinExistence type="inferred from homology"/>
<dbReference type="AlphaFoldDB" id="A0A1I4PQB5"/>
<dbReference type="Pfam" id="PF01593">
    <property type="entry name" value="Amino_oxidase"/>
    <property type="match status" value="1"/>
</dbReference>
<dbReference type="STRING" id="195064.SAMN05421721_102132"/>
<feature type="domain" description="Amine oxidase" evidence="7">
    <location>
        <begin position="13"/>
        <end position="487"/>
    </location>
</feature>
<dbReference type="GO" id="GO:0016491">
    <property type="term" value="F:oxidoreductase activity"/>
    <property type="evidence" value="ECO:0007669"/>
    <property type="project" value="UniProtKB-KW"/>
</dbReference>
<name>A0A1I4PQB5_ECTMO</name>
<reference evidence="8 9" key="1">
    <citation type="submission" date="2016-10" db="EMBL/GenBank/DDBJ databases">
        <authorList>
            <person name="de Groot N.N."/>
        </authorList>
    </citation>
    <scope>NUCLEOTIDE SEQUENCE [LARGE SCALE GENOMIC DNA]</scope>
    <source>
        <strain evidence="8 9">DSM 4180</strain>
    </source>
</reference>
<dbReference type="InterPro" id="IPR036188">
    <property type="entry name" value="FAD/NAD-bd_sf"/>
</dbReference>
<feature type="chain" id="PRO_5011487608" evidence="6">
    <location>
        <begin position="20"/>
        <end position="491"/>
    </location>
</feature>
<dbReference type="RefSeq" id="WP_090483543.1">
    <property type="nucleotide sequence ID" value="NZ_FOUO01000002.1"/>
</dbReference>
<dbReference type="GO" id="GO:0016117">
    <property type="term" value="P:carotenoid biosynthetic process"/>
    <property type="evidence" value="ECO:0007669"/>
    <property type="project" value="UniProtKB-KW"/>
</dbReference>
<dbReference type="InterPro" id="IPR002937">
    <property type="entry name" value="Amino_oxidase"/>
</dbReference>
<evidence type="ECO:0000313" key="8">
    <source>
        <dbReference type="EMBL" id="SFM29786.1"/>
    </source>
</evidence>
<keyword evidence="6" id="KW-0732">Signal</keyword>
<dbReference type="PANTHER" id="PTHR43734:SF1">
    <property type="entry name" value="PHYTOENE DESATURASE"/>
    <property type="match status" value="1"/>
</dbReference>
<evidence type="ECO:0000256" key="4">
    <source>
        <dbReference type="ARBA" id="ARBA00023002"/>
    </source>
</evidence>
<organism evidence="8 9">
    <name type="scientific">Ectothiorhodospira mobilis</name>
    <dbReference type="NCBI Taxonomy" id="195064"/>
    <lineage>
        <taxon>Bacteria</taxon>
        <taxon>Pseudomonadati</taxon>
        <taxon>Pseudomonadota</taxon>
        <taxon>Gammaproteobacteria</taxon>
        <taxon>Chromatiales</taxon>
        <taxon>Ectothiorhodospiraceae</taxon>
        <taxon>Ectothiorhodospira</taxon>
    </lineage>
</organism>
<gene>
    <name evidence="8" type="ORF">SAMN05421721_102132</name>
</gene>
<dbReference type="SUPFAM" id="SSF51905">
    <property type="entry name" value="FAD/NAD(P)-binding domain"/>
    <property type="match status" value="1"/>
</dbReference>
<dbReference type="PRINTS" id="PR00419">
    <property type="entry name" value="ADXRDTASE"/>
</dbReference>
<evidence type="ECO:0000256" key="5">
    <source>
        <dbReference type="RuleBase" id="RU362075"/>
    </source>
</evidence>
<dbReference type="Proteomes" id="UP000199556">
    <property type="component" value="Unassembled WGS sequence"/>
</dbReference>
<evidence type="ECO:0000259" key="7">
    <source>
        <dbReference type="Pfam" id="PF01593"/>
    </source>
</evidence>
<dbReference type="NCBIfam" id="TIGR02734">
    <property type="entry name" value="crtI_fam"/>
    <property type="match status" value="1"/>
</dbReference>
<dbReference type="OrthoDB" id="9774675at2"/>
<dbReference type="PANTHER" id="PTHR43734">
    <property type="entry name" value="PHYTOENE DESATURASE"/>
    <property type="match status" value="1"/>
</dbReference>
<keyword evidence="4 5" id="KW-0560">Oxidoreductase</keyword>
<protein>
    <submittedName>
        <fullName evidence="8">Phytoene desaturase</fullName>
    </submittedName>
</protein>
<sequence length="491" mass="55356">MKNNKIVIIGAGFAGLAAAATLAREGMDVTVVERHDAPGGRARQFSAKGFTYDMGPSWYWMPDVIDRFFADFGRKASDYFQLERLDPAYRIYFGRDDHVEIPARVEDTVRLFESMEPGAGFQLERFLAEAEIKYKVGIGEFANKPCLSLAEFAQPRLLRYLLSMHLLRSYRSHVQRFFKNPRLHRMLEFPILFLGGTGKTTPALYSLMNYGDLKLGTWYPMGGMYQLVKAMHQLAEEMGARFLFGTEATGIQLQGGRAVAVDTDQGRLEADQVIGAGDYHHVEQGLLPEAARNYSRRYWEKRTMSPSSLIYYMGVDRPVEGLRHHTLLFDTDFETHAGEIYGNPRWPSDPCLYVSATSKTDPSVAPEGQENLMVLIPVATGLEDTPEVRRHYKERVLDRLEAVLDQPIRDHLVFSRSYAHRNFDEEYHAFKGNAYGLANILTQTAVLKPRMRNRKVENLFYAGQLTVPGPGVPPSILSGVIAADQILGQGA</sequence>
<dbReference type="EMBL" id="FOUO01000002">
    <property type="protein sequence ID" value="SFM29786.1"/>
    <property type="molecule type" value="Genomic_DNA"/>
</dbReference>
<feature type="signal peptide" evidence="6">
    <location>
        <begin position="1"/>
        <end position="19"/>
    </location>
</feature>